<feature type="transmembrane region" description="Helical" evidence="2">
    <location>
        <begin position="900"/>
        <end position="921"/>
    </location>
</feature>
<dbReference type="GeneID" id="117651632"/>
<dbReference type="PROSITE" id="PS50853">
    <property type="entry name" value="FN3"/>
    <property type="match status" value="4"/>
</dbReference>
<dbReference type="PANTHER" id="PTHR46957">
    <property type="entry name" value="CYTOKINE RECEPTOR"/>
    <property type="match status" value="1"/>
</dbReference>
<evidence type="ECO:0000256" key="2">
    <source>
        <dbReference type="SAM" id="Phobius"/>
    </source>
</evidence>
<dbReference type="InterPro" id="IPR036116">
    <property type="entry name" value="FN3_sf"/>
</dbReference>
<feature type="region of interest" description="Disordered" evidence="1">
    <location>
        <begin position="1"/>
        <end position="26"/>
    </location>
</feature>
<evidence type="ECO:0000259" key="3">
    <source>
        <dbReference type="PROSITE" id="PS50853"/>
    </source>
</evidence>
<reference evidence="5 6" key="1">
    <citation type="submission" date="2025-04" db="UniProtKB">
        <authorList>
            <consortium name="RefSeq"/>
        </authorList>
    </citation>
    <scope>IDENTIFICATION</scope>
    <source>
        <tissue evidence="5 6">Total insect</tissue>
    </source>
</reference>
<dbReference type="InterPro" id="IPR050713">
    <property type="entry name" value="RTP_Phos/Ushers"/>
</dbReference>
<accession>A0A6P9A2S0</accession>
<keyword evidence="2" id="KW-0812">Transmembrane</keyword>
<keyword evidence="5 6" id="KW-0675">Receptor</keyword>
<sequence length="1415" mass="155503">MTPSATRPPGRPPAGRSHGSHGSHGSAAWRARAPLLSSLRSLPQLPVHLVVGLSLLLFVQQLAAQSTCGPGLSTPGETIPKGDIILQEGELLELYCVLNLTHSSTKGRNATHLRFYRQNMSVSPEYLQVINETTLKLSMRPNVSSYMYYCKLSQYKTAQEEVVCLNKVSVGYPPLDVKDFNCVSQNWQNLTCSWEKKPNPVKTRYTIWYRLPGRAGGRTKYACPDDSDLQRDMCQWAENSNPQYRLPYESYLFMIEGVNHLNNATYLHKFNHYANVIPGKPENLKVINKTAYSAHLEWSLPYPMPNFPPGLVQRIEYLPQWESRESWHRVDTGKLDTNDNQLNITSLKYANTLYDIRVYLKSAKANPYDDKLWSAPAAITVKTKPDLPGAPPRTDIGSFEVYNHVDSRDVFIYWQTIPDFLQNGDDFGYRIVDVEENGDVSKKWATELTKKHARLSKVDLNKSLHFRIFSVNKLGQSVNSSKIIIPERQQVPPGPLSVTKVFYENGTYELSWKPPTTEQNIHSYTIFWCDSIYDHMCSGYLNWTHVPSNITMKNMTVEDDKSYQFAVSANTYNASSGMVWASCTILYNKPIQKMKNVWVKRVGSTFMELVWNLDCLDRNGLVTGFNVYYCPALHKGTECKTPNQNVTVMDPQQSFTNLTGLRPYTTYSIAIAVISSGGESLPSDPLLNVTLEAAPSPPQNVSIVNITNTTVTITWNVPEEKNGVITKYEVHYDGKVITKNNDNQKKQELVLENLTSYYNYSISVAACTFVCSDMSPPLLAETKIGEPGIVNAPNVQFLNQSLLLVTWDHPARPSGLLDYYEVNITHPGGDNTSSEIRETLNTSVQVRIDGCSERLNEPYSFTVRAVNVDPNNPRNKYRGKWSSPGEGSCYTNDLPQVLKITIYVLMISVCMVISCILICLGRRLWYKCKDMRDVEVKLPPGIVLPLEPERDQDFKMHPWGNHNHDSKPPHGLCPAADEERLLQQKDDHHHDRNLSGDSSGCSSGHESVSSSATSGTHISSDSGTEVDRNEPGFGDPSWEAASDSGSMGHGGHGGQRQGQVAKCPIWDEPYPCGNSGGSNSGSSKGAASVSVAHAGKSDVRSTPNLTELEPGYTVLSLTSWPSSASIPERVDKKVPQSCGYVPLETAQALPMPTMVPVPAPAGLPEQAKQAKQAMGQSNGYVAHPPTSLMWAPQPQPVTPTAKGYVKTGTGAAPASVAPASSKEAFTPECEGSWEEPFQRLGQQQQQAGGYVKAGVQECVGMRPSRTEPALSANAANAANAGGYVVTGTAGAAVPRHKPHKAPPATASPGAQTAPTPQTVDMLKQAQAGVAPHEYVLTGEREVARNAPNAPLVVLDPVPPKAYCRVSDRDRDSVAVTRPVPKALPVAMPVVMAASSGYVPHRHLEAHSAKAPSVVE</sequence>
<evidence type="ECO:0000313" key="5">
    <source>
        <dbReference type="RefSeq" id="XP_034251704.1"/>
    </source>
</evidence>
<dbReference type="Pfam" id="PF00041">
    <property type="entry name" value="fn3"/>
    <property type="match status" value="2"/>
</dbReference>
<dbReference type="InterPro" id="IPR003961">
    <property type="entry name" value="FN3_dom"/>
</dbReference>
<dbReference type="KEGG" id="tpal:117651632"/>
<dbReference type="OrthoDB" id="6381660at2759"/>
<feature type="domain" description="Fibronectin type-III" evidence="3">
    <location>
        <begin position="697"/>
        <end position="785"/>
    </location>
</feature>
<evidence type="ECO:0000313" key="4">
    <source>
        <dbReference type="Proteomes" id="UP000515158"/>
    </source>
</evidence>
<dbReference type="CDD" id="cd00063">
    <property type="entry name" value="FN3"/>
    <property type="match status" value="4"/>
</dbReference>
<feature type="domain" description="Fibronectin type-III" evidence="3">
    <location>
        <begin position="280"/>
        <end position="386"/>
    </location>
</feature>
<feature type="compositionally biased region" description="Basic and acidic residues" evidence="1">
    <location>
        <begin position="954"/>
        <end position="968"/>
    </location>
</feature>
<dbReference type="SUPFAM" id="SSF49265">
    <property type="entry name" value="Fibronectin type III"/>
    <property type="match status" value="5"/>
</dbReference>
<dbReference type="PANTHER" id="PTHR46957:SF3">
    <property type="entry name" value="CYTOKINE RECEPTOR"/>
    <property type="match status" value="1"/>
</dbReference>
<evidence type="ECO:0000256" key="1">
    <source>
        <dbReference type="SAM" id="MobiDB-lite"/>
    </source>
</evidence>
<feature type="compositionally biased region" description="Low complexity" evidence="1">
    <location>
        <begin position="1"/>
        <end position="17"/>
    </location>
</feature>
<name>A0A6P9A2S0_THRPL</name>
<feature type="domain" description="Fibronectin type-III" evidence="3">
    <location>
        <begin position="593"/>
        <end position="694"/>
    </location>
</feature>
<proteinExistence type="predicted"/>
<dbReference type="Proteomes" id="UP000515158">
    <property type="component" value="Unplaced"/>
</dbReference>
<feature type="domain" description="Fibronectin type-III" evidence="3">
    <location>
        <begin position="786"/>
        <end position="894"/>
    </location>
</feature>
<keyword evidence="2" id="KW-0472">Membrane</keyword>
<feature type="region of interest" description="Disordered" evidence="1">
    <location>
        <begin position="954"/>
        <end position="974"/>
    </location>
</feature>
<feature type="region of interest" description="Disordered" evidence="1">
    <location>
        <begin position="1293"/>
        <end position="1315"/>
    </location>
</feature>
<organism evidence="6">
    <name type="scientific">Thrips palmi</name>
    <name type="common">Melon thrips</name>
    <dbReference type="NCBI Taxonomy" id="161013"/>
    <lineage>
        <taxon>Eukaryota</taxon>
        <taxon>Metazoa</taxon>
        <taxon>Ecdysozoa</taxon>
        <taxon>Arthropoda</taxon>
        <taxon>Hexapoda</taxon>
        <taxon>Insecta</taxon>
        <taxon>Pterygota</taxon>
        <taxon>Neoptera</taxon>
        <taxon>Paraneoptera</taxon>
        <taxon>Thysanoptera</taxon>
        <taxon>Terebrantia</taxon>
        <taxon>Thripoidea</taxon>
        <taxon>Thripidae</taxon>
        <taxon>Thrips</taxon>
    </lineage>
</organism>
<dbReference type="Gene3D" id="2.60.40.10">
    <property type="entry name" value="Immunoglobulins"/>
    <property type="match status" value="7"/>
</dbReference>
<dbReference type="RefSeq" id="XP_034251704.1">
    <property type="nucleotide sequence ID" value="XM_034395813.1"/>
</dbReference>
<dbReference type="SMART" id="SM00060">
    <property type="entry name" value="FN3"/>
    <property type="match status" value="6"/>
</dbReference>
<feature type="region of interest" description="Disordered" evidence="1">
    <location>
        <begin position="986"/>
        <end position="1059"/>
    </location>
</feature>
<feature type="compositionally biased region" description="Gly residues" evidence="1">
    <location>
        <begin position="1047"/>
        <end position="1056"/>
    </location>
</feature>
<dbReference type="GO" id="GO:0016020">
    <property type="term" value="C:membrane"/>
    <property type="evidence" value="ECO:0007669"/>
    <property type="project" value="UniProtKB-SubCell"/>
</dbReference>
<gene>
    <name evidence="5 6" type="primary">LOC117651632</name>
</gene>
<protein>
    <submittedName>
        <fullName evidence="5 6">Cytokine receptor</fullName>
    </submittedName>
</protein>
<dbReference type="InterPro" id="IPR013783">
    <property type="entry name" value="Ig-like_fold"/>
</dbReference>
<dbReference type="CTD" id="32976"/>
<keyword evidence="4" id="KW-1185">Reference proteome</keyword>
<evidence type="ECO:0000313" key="6">
    <source>
        <dbReference type="RefSeq" id="XP_034251705.1"/>
    </source>
</evidence>
<feature type="compositionally biased region" description="Low complexity" evidence="1">
    <location>
        <begin position="995"/>
        <end position="1022"/>
    </location>
</feature>
<dbReference type="RefSeq" id="XP_034251705.1">
    <property type="nucleotide sequence ID" value="XM_034395814.1"/>
</dbReference>
<keyword evidence="2" id="KW-1133">Transmembrane helix</keyword>